<feature type="domain" description="Integrase catalytic" evidence="7">
    <location>
        <begin position="472"/>
        <end position="637"/>
    </location>
</feature>
<feature type="region of interest" description="Disordered" evidence="5">
    <location>
        <begin position="175"/>
        <end position="210"/>
    </location>
</feature>
<keyword evidence="2" id="KW-0479">Metal-binding</keyword>
<keyword evidence="4" id="KW-0863">Zinc-finger</keyword>
<dbReference type="Pfam" id="PF13976">
    <property type="entry name" value="gag_pre-integrs"/>
    <property type="match status" value="1"/>
</dbReference>
<protein>
    <recommendedName>
        <fullName evidence="10">Integrase catalytic domain-containing protein</fullName>
    </recommendedName>
</protein>
<evidence type="ECO:0000313" key="9">
    <source>
        <dbReference type="Proteomes" id="UP000326396"/>
    </source>
</evidence>
<dbReference type="GO" id="GO:0008233">
    <property type="term" value="F:peptidase activity"/>
    <property type="evidence" value="ECO:0007669"/>
    <property type="project" value="UniProtKB-KW"/>
</dbReference>
<dbReference type="OrthoDB" id="413122at2759"/>
<gene>
    <name evidence="8" type="ORF">E3N88_24926</name>
</gene>
<proteinExistence type="predicted"/>
<evidence type="ECO:0000259" key="7">
    <source>
        <dbReference type="PROSITE" id="PS50994"/>
    </source>
</evidence>
<dbReference type="Pfam" id="PF14223">
    <property type="entry name" value="Retrotran_gag_2"/>
    <property type="match status" value="1"/>
</dbReference>
<dbReference type="InterPro" id="IPR001878">
    <property type="entry name" value="Znf_CCHC"/>
</dbReference>
<dbReference type="InterPro" id="IPR012337">
    <property type="entry name" value="RNaseH-like_sf"/>
</dbReference>
<dbReference type="AlphaFoldDB" id="A0A5N6N662"/>
<keyword evidence="1" id="KW-0645">Protease</keyword>
<dbReference type="InterPro" id="IPR036397">
    <property type="entry name" value="RNaseH_sf"/>
</dbReference>
<dbReference type="InterPro" id="IPR039537">
    <property type="entry name" value="Retrotran_Ty1/copia-like"/>
</dbReference>
<keyword evidence="9" id="KW-1185">Reference proteome</keyword>
<dbReference type="InterPro" id="IPR057670">
    <property type="entry name" value="SH3_retrovirus"/>
</dbReference>
<feature type="compositionally biased region" description="Polar residues" evidence="5">
    <location>
        <begin position="730"/>
        <end position="746"/>
    </location>
</feature>
<dbReference type="SUPFAM" id="SSF57756">
    <property type="entry name" value="Retrovirus zinc finger-like domains"/>
    <property type="match status" value="1"/>
</dbReference>
<dbReference type="PROSITE" id="PS50158">
    <property type="entry name" value="ZF_CCHC"/>
    <property type="match status" value="1"/>
</dbReference>
<feature type="compositionally biased region" description="Basic and acidic residues" evidence="5">
    <location>
        <begin position="781"/>
        <end position="791"/>
    </location>
</feature>
<dbReference type="GO" id="GO:0015074">
    <property type="term" value="P:DNA integration"/>
    <property type="evidence" value="ECO:0007669"/>
    <property type="project" value="InterPro"/>
</dbReference>
<reference evidence="8 9" key="1">
    <citation type="submission" date="2019-05" db="EMBL/GenBank/DDBJ databases">
        <title>Mikania micrantha, genome provides insights into the molecular mechanism of rapid growth.</title>
        <authorList>
            <person name="Liu B."/>
        </authorList>
    </citation>
    <scope>NUCLEOTIDE SEQUENCE [LARGE SCALE GENOMIC DNA]</scope>
    <source>
        <strain evidence="8">NLD-2019</strain>
        <tissue evidence="8">Leaf</tissue>
    </source>
</reference>
<dbReference type="GO" id="GO:0003676">
    <property type="term" value="F:nucleic acid binding"/>
    <property type="evidence" value="ECO:0007669"/>
    <property type="project" value="InterPro"/>
</dbReference>
<dbReference type="PROSITE" id="PS50994">
    <property type="entry name" value="INTEGRASE"/>
    <property type="match status" value="1"/>
</dbReference>
<feature type="compositionally biased region" description="Gly residues" evidence="5">
    <location>
        <begin position="188"/>
        <end position="200"/>
    </location>
</feature>
<feature type="region of interest" description="Disordered" evidence="5">
    <location>
        <begin position="725"/>
        <end position="793"/>
    </location>
</feature>
<dbReference type="Proteomes" id="UP000326396">
    <property type="component" value="Linkage Group LG3"/>
</dbReference>
<comment type="caution">
    <text evidence="8">The sequence shown here is derived from an EMBL/GenBank/DDBJ whole genome shotgun (WGS) entry which is preliminary data.</text>
</comment>
<dbReference type="Pfam" id="PF25597">
    <property type="entry name" value="SH3_retrovirus"/>
    <property type="match status" value="1"/>
</dbReference>
<dbReference type="Gene3D" id="4.10.60.10">
    <property type="entry name" value="Zinc finger, CCHC-type"/>
    <property type="match status" value="1"/>
</dbReference>
<evidence type="ECO:0000256" key="1">
    <source>
        <dbReference type="ARBA" id="ARBA00022670"/>
    </source>
</evidence>
<evidence type="ECO:0008006" key="10">
    <source>
        <dbReference type="Google" id="ProtNLM"/>
    </source>
</evidence>
<dbReference type="InterPro" id="IPR054722">
    <property type="entry name" value="PolX-like_BBD"/>
</dbReference>
<dbReference type="GO" id="GO:0008270">
    <property type="term" value="F:zinc ion binding"/>
    <property type="evidence" value="ECO:0007669"/>
    <property type="project" value="UniProtKB-KW"/>
</dbReference>
<dbReference type="InterPro" id="IPR001584">
    <property type="entry name" value="Integrase_cat-core"/>
</dbReference>
<dbReference type="SUPFAM" id="SSF53098">
    <property type="entry name" value="Ribonuclease H-like"/>
    <property type="match status" value="1"/>
</dbReference>
<feature type="domain" description="CCHC-type" evidence="6">
    <location>
        <begin position="217"/>
        <end position="231"/>
    </location>
</feature>
<dbReference type="Pfam" id="PF00665">
    <property type="entry name" value="rve"/>
    <property type="match status" value="1"/>
</dbReference>
<dbReference type="SMART" id="SM00343">
    <property type="entry name" value="ZnF_C2HC"/>
    <property type="match status" value="1"/>
</dbReference>
<name>A0A5N6N662_9ASTR</name>
<dbReference type="EMBL" id="SZYD01000013">
    <property type="protein sequence ID" value="KAD4384758.1"/>
    <property type="molecule type" value="Genomic_DNA"/>
</dbReference>
<dbReference type="Pfam" id="PF07727">
    <property type="entry name" value="RVT_2"/>
    <property type="match status" value="1"/>
</dbReference>
<organism evidence="8 9">
    <name type="scientific">Mikania micrantha</name>
    <name type="common">bitter vine</name>
    <dbReference type="NCBI Taxonomy" id="192012"/>
    <lineage>
        <taxon>Eukaryota</taxon>
        <taxon>Viridiplantae</taxon>
        <taxon>Streptophyta</taxon>
        <taxon>Embryophyta</taxon>
        <taxon>Tracheophyta</taxon>
        <taxon>Spermatophyta</taxon>
        <taxon>Magnoliopsida</taxon>
        <taxon>eudicotyledons</taxon>
        <taxon>Gunneridae</taxon>
        <taxon>Pentapetalae</taxon>
        <taxon>asterids</taxon>
        <taxon>campanulids</taxon>
        <taxon>Asterales</taxon>
        <taxon>Asteraceae</taxon>
        <taxon>Asteroideae</taxon>
        <taxon>Heliantheae alliance</taxon>
        <taxon>Eupatorieae</taxon>
        <taxon>Mikania</taxon>
    </lineage>
</organism>
<dbReference type="InterPro" id="IPR025724">
    <property type="entry name" value="GAG-pre-integrase_dom"/>
</dbReference>
<evidence type="ECO:0000256" key="5">
    <source>
        <dbReference type="SAM" id="MobiDB-lite"/>
    </source>
</evidence>
<evidence type="ECO:0000259" key="6">
    <source>
        <dbReference type="PROSITE" id="PS50158"/>
    </source>
</evidence>
<evidence type="ECO:0000313" key="8">
    <source>
        <dbReference type="EMBL" id="KAD4384758.1"/>
    </source>
</evidence>
<accession>A0A5N6N662</accession>
<keyword evidence="3" id="KW-0378">Hydrolase</keyword>
<dbReference type="Pfam" id="PF22936">
    <property type="entry name" value="Pol_BBD"/>
    <property type="match status" value="1"/>
</dbReference>
<dbReference type="GO" id="GO:0006508">
    <property type="term" value="P:proteolysis"/>
    <property type="evidence" value="ECO:0007669"/>
    <property type="project" value="UniProtKB-KW"/>
</dbReference>
<dbReference type="Pfam" id="PF00098">
    <property type="entry name" value="zf-CCHC"/>
    <property type="match status" value="1"/>
</dbReference>
<dbReference type="InterPro" id="IPR036875">
    <property type="entry name" value="Znf_CCHC_sf"/>
</dbReference>
<dbReference type="PANTHER" id="PTHR42648">
    <property type="entry name" value="TRANSPOSASE, PUTATIVE-RELATED"/>
    <property type="match status" value="1"/>
</dbReference>
<evidence type="ECO:0000256" key="3">
    <source>
        <dbReference type="ARBA" id="ARBA00022801"/>
    </source>
</evidence>
<dbReference type="Gene3D" id="3.30.420.10">
    <property type="entry name" value="Ribonuclease H-like superfamily/Ribonuclease H"/>
    <property type="match status" value="1"/>
</dbReference>
<keyword evidence="4" id="KW-0862">Zinc</keyword>
<evidence type="ECO:0000256" key="4">
    <source>
        <dbReference type="PROSITE-ProRule" id="PRU00047"/>
    </source>
</evidence>
<evidence type="ECO:0000256" key="2">
    <source>
        <dbReference type="ARBA" id="ARBA00022723"/>
    </source>
</evidence>
<sequence length="945" mass="107673">MVVWWMAAVVDWWGFDRWKESVGFVSYTYEWRGGSLGKRFKEEKSDGLDLFQGSVEHVMEARLQTLKAEFESTSMKDSERIDDFSARLASLESRSAALGAVIEEPKLVRKLLTAVPERFLNIVATIEQLVDLKTTKFQEIIGRLKAYEERTTGRNLSSSQDHLLLSYEEWDAKKKNERGRGRGRASGRGRGSGRGSGSMEGGKAPDRQKKDRSKLQCFRCDAYGHFSADCPTRKEEEHSNLTQAQVGEGPTLLMAKLDHDFKEWINVSEEKVFPEKYEVQTEGDNMWYLDTGATSHMTGNKNLFSTLDDKTGGTVRFGDNSCVTIEGRGSILLECKNGEQRLLTDVLYIPYLRSNIFSIGQAEEGGCEIRIKHGTLTMIEQDGSVAMRVPRSANRLYKIKLTKGNPMCLKTEMTDPAWLWHGRLGHLNFDTMKPLKNVVDVVPAITHPNQVCEACLAGKHTMRGFPEQSPFKAEEPFDLITMDICGPISPTTQARNRYMMLIVDDHSRFMWAYMLKAKDEALGRFKVFKAMVDTQFKKGIKTLRTDRGGEFTSREFNNFYEEGISRQLTVPYTPQQNRIVERRNRTILNCTRSILKAMGMPQQFWAEAVRHSIYVLNRLPTKILRSKTPYELLKGRRPNLEHLRVFGCIGHVKIPSNQVKKLDDRSTPMVYLGTEPGTKGYRMLDVEKGSIVVSRDVKFEEHRSWECGTPVGNKEREFEFQFPQVDTDEGTSSSNDQAPFNTNHGTNTDEESDSDFSSPESKVRGRGPPLLGSSAISNKSDPARAPERTYDDSPIQGFKNLEEVYDLLIVEGEPTNFKEAARRKEWEQAMEDEMASIERNNTWTFVNLPKGHRPIGLKWVYKHGVDYDEVFAPVTRLENVRLVLGLAAYEGWLVHHLDVKTAFLYGELNEEVFVKQPEGFEKKGQEDKVYWLTKALYGLKQAPRA</sequence>
<dbReference type="InterPro" id="IPR013103">
    <property type="entry name" value="RVT_2"/>
</dbReference>
<dbReference type="PANTHER" id="PTHR42648:SF25">
    <property type="entry name" value="RNA-DIRECTED DNA POLYMERASE"/>
    <property type="match status" value="1"/>
</dbReference>